<evidence type="ECO:0000313" key="1">
    <source>
        <dbReference type="EMBL" id="MEJ8661714.1"/>
    </source>
</evidence>
<comment type="caution">
    <text evidence="1">The sequence shown here is derived from an EMBL/GenBank/DDBJ whole genome shotgun (WGS) entry which is preliminary data.</text>
</comment>
<gene>
    <name evidence="1" type="ORF">WKI58_35295</name>
</gene>
<accession>A0ACC6QTL5</accession>
<keyword evidence="2" id="KW-1185">Reference proteome</keyword>
<dbReference type="Proteomes" id="UP001375539">
    <property type="component" value="Unassembled WGS sequence"/>
</dbReference>
<dbReference type="EMBL" id="JBBKAI010000002">
    <property type="protein sequence ID" value="MEJ8661714.1"/>
    <property type="molecule type" value="Genomic_DNA"/>
</dbReference>
<organism evidence="1 2">
    <name type="scientific">Streptomyces pratisoli</name>
    <dbReference type="NCBI Taxonomy" id="3139917"/>
    <lineage>
        <taxon>Bacteria</taxon>
        <taxon>Bacillati</taxon>
        <taxon>Actinomycetota</taxon>
        <taxon>Actinomycetes</taxon>
        <taxon>Kitasatosporales</taxon>
        <taxon>Streptomycetaceae</taxon>
        <taxon>Streptomyces</taxon>
    </lineage>
</organism>
<evidence type="ECO:0000313" key="2">
    <source>
        <dbReference type="Proteomes" id="UP001375539"/>
    </source>
</evidence>
<sequence length="388" mass="39642">MSDQAVLRLAPAGTAGSAPPGAGPGKAAGATATGLDALPPEADGRRIWAALGDAGRLAAVYRGGDPASGVLPDTLGRLMTDVDARFGIGATLSVCVQISTALPLLTLGGDPAGRALRDALAGHAVVALAASDEGSGADLAGLGTTVAVDDDGVTVTGTKRWITGALYADHLLVLARHRDGRHFTSFTWVLVPAGAPGVTVEPADTPLFDGSGTGHIRLDEVRLPREHLVGRVGRGMTSFATHIAVERLTGTLWGVALCTRTLRRTKEYLQGRAYGDGTLWQLESIRQRFAAVLLRTHELAALVDRLGERVAGRHDTAAAALLKASAARTVASVLAECAQLQGAEGFAAGGAQWTRAQAALWGIGGGTTEIVLTAVAGSADSLLAELPS</sequence>
<proteinExistence type="predicted"/>
<reference evidence="1" key="1">
    <citation type="submission" date="2024-03" db="EMBL/GenBank/DDBJ databases">
        <title>Novel Streptomyces species of biotechnological and ecological value are a feature of Machair soil.</title>
        <authorList>
            <person name="Prole J.R."/>
            <person name="Goodfellow M."/>
            <person name="Allenby N."/>
            <person name="Ward A.C."/>
        </authorList>
    </citation>
    <scope>NUCLEOTIDE SEQUENCE</scope>
    <source>
        <strain evidence="1">MS1.AVA.4</strain>
    </source>
</reference>
<name>A0ACC6QTL5_9ACTN</name>
<protein>
    <submittedName>
        <fullName evidence="1">Acyl-CoA dehydrogenase</fullName>
    </submittedName>
</protein>